<name>A0A8X7Z7Q7_POPTO</name>
<feature type="compositionally biased region" description="Basic and acidic residues" evidence="1">
    <location>
        <begin position="464"/>
        <end position="473"/>
    </location>
</feature>
<dbReference type="GO" id="GO:0030619">
    <property type="term" value="F:U1 snRNA binding"/>
    <property type="evidence" value="ECO:0007669"/>
    <property type="project" value="TreeGrafter"/>
</dbReference>
<dbReference type="OrthoDB" id="74813at2759"/>
<feature type="compositionally biased region" description="Acidic residues" evidence="1">
    <location>
        <begin position="135"/>
        <end position="151"/>
    </location>
</feature>
<dbReference type="InterPro" id="IPR056398">
    <property type="entry name" value="Tudor_Coilin"/>
</dbReference>
<dbReference type="GO" id="GO:0030620">
    <property type="term" value="F:U2 snRNA binding"/>
    <property type="evidence" value="ECO:0007669"/>
    <property type="project" value="TreeGrafter"/>
</dbReference>
<dbReference type="GO" id="GO:0000387">
    <property type="term" value="P:spliceosomal snRNP assembly"/>
    <property type="evidence" value="ECO:0007669"/>
    <property type="project" value="TreeGrafter"/>
</dbReference>
<feature type="region of interest" description="Disordered" evidence="1">
    <location>
        <begin position="425"/>
        <end position="484"/>
    </location>
</feature>
<dbReference type="Proteomes" id="UP000886885">
    <property type="component" value="Chromosome 8D"/>
</dbReference>
<feature type="compositionally biased region" description="Polar residues" evidence="1">
    <location>
        <begin position="371"/>
        <end position="382"/>
    </location>
</feature>
<evidence type="ECO:0000259" key="2">
    <source>
        <dbReference type="Pfam" id="PF15862"/>
    </source>
</evidence>
<dbReference type="PANTHER" id="PTHR15197:SF0">
    <property type="entry name" value="COILIN"/>
    <property type="match status" value="1"/>
</dbReference>
<dbReference type="GO" id="GO:0015030">
    <property type="term" value="C:Cajal body"/>
    <property type="evidence" value="ECO:0007669"/>
    <property type="project" value="TreeGrafter"/>
</dbReference>
<dbReference type="EMBL" id="JAAWWB010000016">
    <property type="protein sequence ID" value="KAG6764699.1"/>
    <property type="molecule type" value="Genomic_DNA"/>
</dbReference>
<feature type="region of interest" description="Disordered" evidence="1">
    <location>
        <begin position="127"/>
        <end position="183"/>
    </location>
</feature>
<gene>
    <name evidence="4" type="ORF">POTOM_032180</name>
</gene>
<evidence type="ECO:0000256" key="1">
    <source>
        <dbReference type="SAM" id="MobiDB-lite"/>
    </source>
</evidence>
<feature type="region of interest" description="Disordered" evidence="1">
    <location>
        <begin position="686"/>
        <end position="713"/>
    </location>
</feature>
<dbReference type="AlphaFoldDB" id="A0A8X7Z7Q7"/>
<dbReference type="Pfam" id="PF15862">
    <property type="entry name" value="Coilin_N"/>
    <property type="match status" value="1"/>
</dbReference>
<evidence type="ECO:0000313" key="4">
    <source>
        <dbReference type="EMBL" id="KAG6764699.1"/>
    </source>
</evidence>
<protein>
    <recommendedName>
        <fullName evidence="6">Coilin</fullName>
    </recommendedName>
</protein>
<comment type="caution">
    <text evidence="4">The sequence shown here is derived from an EMBL/GenBank/DDBJ whole genome shotgun (WGS) entry which is preliminary data.</text>
</comment>
<evidence type="ECO:0000313" key="5">
    <source>
        <dbReference type="Proteomes" id="UP000886885"/>
    </source>
</evidence>
<feature type="domain" description="Coilin N-terminal" evidence="2">
    <location>
        <begin position="5"/>
        <end position="163"/>
    </location>
</feature>
<feature type="domain" description="Coilin tudor" evidence="3">
    <location>
        <begin position="570"/>
        <end position="666"/>
    </location>
</feature>
<keyword evidence="5" id="KW-1185">Reference proteome</keyword>
<accession>A0A8X7Z7Q7</accession>
<feature type="compositionally biased region" description="Polar residues" evidence="1">
    <location>
        <begin position="431"/>
        <end position="444"/>
    </location>
</feature>
<feature type="region of interest" description="Disordered" evidence="1">
    <location>
        <begin position="337"/>
        <end position="382"/>
    </location>
</feature>
<dbReference type="InterPro" id="IPR031722">
    <property type="entry name" value="Coilin_N"/>
</dbReference>
<feature type="compositionally biased region" description="Polar residues" evidence="1">
    <location>
        <begin position="689"/>
        <end position="707"/>
    </location>
</feature>
<proteinExistence type="predicted"/>
<sequence>METARLRLVLDNALNTTTEGLRKCWILLKPQHKTISDLSSHILHVFDLHNACPHGLLLSMEGFTLPPFESTCILKDKDIIRVKKKGSTSTEIIKIDDGLNGSLNVVEIIDKPLVTKGTNLLANEEFERESGGYETEPEEDVAEEVEDVENSPEEKTVSKKRKASKDLRCPKYGSRVPPQNGVKNKNNLNISYVLQPLSPILRWWRKKTKSASAGKCLEVPENVGTDVCAEQNGTLSIVNADEKINKSRKSTSDTKKVIKYANHYDHLEWERGVKHPRTSSNGANIIYSIDGLLNYKSNTIWRKKNKSAIAEKCLEVSENAVTCVCTGKNGTLTIVKSDERSSKSTEATCNAKKSCQPEQNGNGSVDPPHTLSGSKKGSSKYDQWTHGLKSKAIGLPVQATILGEFPSRSARRKKAKRQWLKEQLKAEKTEQNQGQVFSKINQQSSKRDNQNVAEKSPELGSHQLSEEKLREDNQLGEQDSDLEGDVVPIVIRPGHIRFEPLKKGGDDQAVLQNHIPAETFHWNGITSKKKGQKWGKEKAVSCKRNDYNNFRKESSSSLSIEEQTPVYDCTNFEELPLYASLPKEGDVIAYRVVELSSSWTPELSSYRVGKISKYDLESNIVMLVQVPGYPVDDEASAALPETSPYGEDGSLEIKFSTLHEVRVVCHGNLESAKSVASGSIEVHVRDQDSGTGFSPNNNHEANTSAQENGKRNPWEEINQALTAKKELLSQEDGWKKTESSSRSPWSYKALRGSSLGRTIALLRAQNEI</sequence>
<evidence type="ECO:0000259" key="3">
    <source>
        <dbReference type="Pfam" id="PF23086"/>
    </source>
</evidence>
<organism evidence="4 5">
    <name type="scientific">Populus tomentosa</name>
    <name type="common">Chinese white poplar</name>
    <dbReference type="NCBI Taxonomy" id="118781"/>
    <lineage>
        <taxon>Eukaryota</taxon>
        <taxon>Viridiplantae</taxon>
        <taxon>Streptophyta</taxon>
        <taxon>Embryophyta</taxon>
        <taxon>Tracheophyta</taxon>
        <taxon>Spermatophyta</taxon>
        <taxon>Magnoliopsida</taxon>
        <taxon>eudicotyledons</taxon>
        <taxon>Gunneridae</taxon>
        <taxon>Pentapetalae</taxon>
        <taxon>rosids</taxon>
        <taxon>fabids</taxon>
        <taxon>Malpighiales</taxon>
        <taxon>Salicaceae</taxon>
        <taxon>Saliceae</taxon>
        <taxon>Populus</taxon>
    </lineage>
</organism>
<feature type="compositionally biased region" description="Polar residues" evidence="1">
    <location>
        <begin position="344"/>
        <end position="363"/>
    </location>
</feature>
<reference evidence="4" key="1">
    <citation type="journal article" date="2020" name="bioRxiv">
        <title>Hybrid origin of Populus tomentosa Carr. identified through genome sequencing and phylogenomic analysis.</title>
        <authorList>
            <person name="An X."/>
            <person name="Gao K."/>
            <person name="Chen Z."/>
            <person name="Li J."/>
            <person name="Yang X."/>
            <person name="Yang X."/>
            <person name="Zhou J."/>
            <person name="Guo T."/>
            <person name="Zhao T."/>
            <person name="Huang S."/>
            <person name="Miao D."/>
            <person name="Khan W.U."/>
            <person name="Rao P."/>
            <person name="Ye M."/>
            <person name="Lei B."/>
            <person name="Liao W."/>
            <person name="Wang J."/>
            <person name="Ji L."/>
            <person name="Li Y."/>
            <person name="Guo B."/>
            <person name="Mustafa N.S."/>
            <person name="Li S."/>
            <person name="Yun Q."/>
            <person name="Keller S.R."/>
            <person name="Mao J."/>
            <person name="Zhang R."/>
            <person name="Strauss S.H."/>
        </authorList>
    </citation>
    <scope>NUCLEOTIDE SEQUENCE</scope>
    <source>
        <strain evidence="4">GM15</strain>
        <tissue evidence="4">Leaf</tissue>
    </source>
</reference>
<dbReference type="InterPro" id="IPR024822">
    <property type="entry name" value="Coilin"/>
</dbReference>
<dbReference type="PANTHER" id="PTHR15197">
    <property type="entry name" value="COILIN P80"/>
    <property type="match status" value="1"/>
</dbReference>
<evidence type="ECO:0008006" key="6">
    <source>
        <dbReference type="Google" id="ProtNLM"/>
    </source>
</evidence>
<dbReference type="Pfam" id="PF23086">
    <property type="entry name" value="Tudor_Coilin"/>
    <property type="match status" value="1"/>
</dbReference>